<evidence type="ECO:0000313" key="3">
    <source>
        <dbReference type="Proteomes" id="UP000593758"/>
    </source>
</evidence>
<keyword evidence="3" id="KW-1185">Reference proteome</keyword>
<evidence type="ECO:0000256" key="1">
    <source>
        <dbReference type="SAM" id="Phobius"/>
    </source>
</evidence>
<dbReference type="EMBL" id="CP063169">
    <property type="protein sequence ID" value="QOR71706.1"/>
    <property type="molecule type" value="Genomic_DNA"/>
</dbReference>
<keyword evidence="1" id="KW-0472">Membrane</keyword>
<gene>
    <name evidence="2" type="ORF">IM660_05360</name>
</gene>
<dbReference type="RefSeq" id="WP_193498361.1">
    <property type="nucleotide sequence ID" value="NZ_CP063169.1"/>
</dbReference>
<keyword evidence="1" id="KW-0812">Transmembrane</keyword>
<evidence type="ECO:0008006" key="4">
    <source>
        <dbReference type="Google" id="ProtNLM"/>
    </source>
</evidence>
<reference evidence="2 3" key="1">
    <citation type="submission" date="2020-10" db="EMBL/GenBank/DDBJ databases">
        <title>Haloactinobacterium sp. RN3S43, a bacterium isolated from saline soil.</title>
        <authorList>
            <person name="Sun J.-Q."/>
        </authorList>
    </citation>
    <scope>NUCLEOTIDE SEQUENCE [LARGE SCALE GENOMIC DNA]</scope>
    <source>
        <strain evidence="2 3">RN3S43</strain>
    </source>
</reference>
<dbReference type="AlphaFoldDB" id="A0A7M1SVU0"/>
<evidence type="ECO:0000313" key="2">
    <source>
        <dbReference type="EMBL" id="QOR71706.1"/>
    </source>
</evidence>
<dbReference type="KEGG" id="halt:IM660_05360"/>
<dbReference type="Proteomes" id="UP000593758">
    <property type="component" value="Chromosome"/>
</dbReference>
<proteinExistence type="predicted"/>
<keyword evidence="1" id="KW-1133">Transmembrane helix</keyword>
<feature type="transmembrane region" description="Helical" evidence="1">
    <location>
        <begin position="34"/>
        <end position="55"/>
    </location>
</feature>
<organism evidence="2 3">
    <name type="scientific">Ruania alkalisoli</name>
    <dbReference type="NCBI Taxonomy" id="2779775"/>
    <lineage>
        <taxon>Bacteria</taxon>
        <taxon>Bacillati</taxon>
        <taxon>Actinomycetota</taxon>
        <taxon>Actinomycetes</taxon>
        <taxon>Micrococcales</taxon>
        <taxon>Ruaniaceae</taxon>
        <taxon>Ruania</taxon>
    </lineage>
</organism>
<accession>A0A7M1SVU0</accession>
<sequence>MDSRAQRPDAIPAASAVAAWEVEDRRSRRRERRLLVSGGVCSLALMVLWPTVALLGRGNDNAEHRCHDAIDAWSVESRLENPPARLYCRAEGGDWVLVADWTAFTVVTGLLGLGMLAWAFVLWWREAGR</sequence>
<feature type="transmembrane region" description="Helical" evidence="1">
    <location>
        <begin position="101"/>
        <end position="124"/>
    </location>
</feature>
<protein>
    <recommendedName>
        <fullName evidence="4">Transmembrane protein</fullName>
    </recommendedName>
</protein>
<name>A0A7M1SVU0_9MICO</name>